<dbReference type="PANTHER" id="PTHR22762">
    <property type="entry name" value="ALPHA-GLUCOSIDASE"/>
    <property type="match status" value="1"/>
</dbReference>
<keyword evidence="2" id="KW-0326">Glycosidase</keyword>
<comment type="caution">
    <text evidence="4">The sequence shown here is derived from an EMBL/GenBank/DDBJ whole genome shotgun (WGS) entry which is preliminary data.</text>
</comment>
<reference evidence="4 5" key="1">
    <citation type="journal article" date="2018" name="PLoS ONE">
        <title>The draft genome of Kipferlia bialata reveals reductive genome evolution in fornicate parasites.</title>
        <authorList>
            <person name="Tanifuji G."/>
            <person name="Takabayashi S."/>
            <person name="Kume K."/>
            <person name="Takagi M."/>
            <person name="Nakayama T."/>
            <person name="Kamikawa R."/>
            <person name="Inagaki Y."/>
            <person name="Hashimoto T."/>
        </authorList>
    </citation>
    <scope>NUCLEOTIDE SEQUENCE [LARGE SCALE GENOMIC DNA]</scope>
    <source>
        <strain evidence="4">NY0173</strain>
    </source>
</reference>
<dbReference type="Proteomes" id="UP000265618">
    <property type="component" value="Unassembled WGS sequence"/>
</dbReference>
<gene>
    <name evidence="4" type="ORF">KIPB_011613</name>
</gene>
<protein>
    <submittedName>
        <fullName evidence="4">Glycoside hydrolase family 31</fullName>
    </submittedName>
</protein>
<accession>A0A9K3GME6</accession>
<evidence type="ECO:0000259" key="3">
    <source>
        <dbReference type="Pfam" id="PF01055"/>
    </source>
</evidence>
<sequence length="163" mass="18033">MCFNANGLEELSAAYTAVIGRPRVPPLWSLGFEQSRYGYNSTQELQSVVFNYKDNRIPLETMVSDVDYMDAKNPFTVNATAYAPEAMRDFMDDLHDAGQTYVAIVDPAVRLDMDPSTRDGELYVGGLQAGAFVGDSDYPGQALVTKMLPGDCSYFDYFADEGM</sequence>
<keyword evidence="5" id="KW-1185">Reference proteome</keyword>
<evidence type="ECO:0000256" key="2">
    <source>
        <dbReference type="RuleBase" id="RU361185"/>
    </source>
</evidence>
<feature type="non-terminal residue" evidence="4">
    <location>
        <position position="1"/>
    </location>
</feature>
<evidence type="ECO:0000256" key="1">
    <source>
        <dbReference type="ARBA" id="ARBA00007806"/>
    </source>
</evidence>
<dbReference type="GO" id="GO:0004553">
    <property type="term" value="F:hydrolase activity, hydrolyzing O-glycosyl compounds"/>
    <property type="evidence" value="ECO:0007669"/>
    <property type="project" value="InterPro"/>
</dbReference>
<dbReference type="OrthoDB" id="1334205at2759"/>
<evidence type="ECO:0000313" key="5">
    <source>
        <dbReference type="Proteomes" id="UP000265618"/>
    </source>
</evidence>
<dbReference type="InterPro" id="IPR017853">
    <property type="entry name" value="GH"/>
</dbReference>
<proteinExistence type="inferred from homology"/>
<dbReference type="EMBL" id="BDIP01004794">
    <property type="protein sequence ID" value="GIQ89204.1"/>
    <property type="molecule type" value="Genomic_DNA"/>
</dbReference>
<feature type="domain" description="Glycoside hydrolase family 31 TIM barrel" evidence="3">
    <location>
        <begin position="22"/>
        <end position="161"/>
    </location>
</feature>
<dbReference type="AlphaFoldDB" id="A0A9K3GME6"/>
<dbReference type="InterPro" id="IPR000322">
    <property type="entry name" value="Glyco_hydro_31_TIM"/>
</dbReference>
<name>A0A9K3GME6_9EUKA</name>
<organism evidence="4 5">
    <name type="scientific">Kipferlia bialata</name>
    <dbReference type="NCBI Taxonomy" id="797122"/>
    <lineage>
        <taxon>Eukaryota</taxon>
        <taxon>Metamonada</taxon>
        <taxon>Carpediemonas-like organisms</taxon>
        <taxon>Kipferlia</taxon>
    </lineage>
</organism>
<dbReference type="SUPFAM" id="SSF51445">
    <property type="entry name" value="(Trans)glycosidases"/>
    <property type="match status" value="1"/>
</dbReference>
<keyword evidence="2 4" id="KW-0378">Hydrolase</keyword>
<comment type="similarity">
    <text evidence="1 2">Belongs to the glycosyl hydrolase 31 family.</text>
</comment>
<evidence type="ECO:0000313" key="4">
    <source>
        <dbReference type="EMBL" id="GIQ89204.1"/>
    </source>
</evidence>
<dbReference type="GO" id="GO:0005975">
    <property type="term" value="P:carbohydrate metabolic process"/>
    <property type="evidence" value="ECO:0007669"/>
    <property type="project" value="InterPro"/>
</dbReference>
<dbReference type="PANTHER" id="PTHR22762:SF133">
    <property type="entry name" value="P-TYPE DOMAIN-CONTAINING PROTEIN"/>
    <property type="match status" value="1"/>
</dbReference>
<dbReference type="Gene3D" id="3.20.20.80">
    <property type="entry name" value="Glycosidases"/>
    <property type="match status" value="1"/>
</dbReference>
<dbReference type="Pfam" id="PF01055">
    <property type="entry name" value="Glyco_hydro_31_2nd"/>
    <property type="match status" value="1"/>
</dbReference>